<evidence type="ECO:0000256" key="14">
    <source>
        <dbReference type="ARBA" id="ARBA00023136"/>
    </source>
</evidence>
<evidence type="ECO:0000256" key="15">
    <source>
        <dbReference type="SAM" id="MobiDB-lite"/>
    </source>
</evidence>
<sequence>MTLLFGGGNATDTSRRTWTTNEVITISAISVIASYTASRFYKTRLRRIPNVGHLKPEWLRKRSLYGKVTSVGDGDNFRMFHTPGGRWIAWGILRPIPKDHKKLKDQTLSIRIAGIDAPENPHFGRPGQEYGPEALQWLRDRVLGRYVRVLPYRRDQYERLVATVYKRKWLGLRREDVGLEMLRAGLATVYEAKMYSEFGGKKERYEEAESRAKERKVGMWSESGVVRKILGGNKKKKLETPREFKTRMKEEGEEQQAGKG</sequence>
<dbReference type="Pfam" id="PF00565">
    <property type="entry name" value="SNase"/>
    <property type="match status" value="1"/>
</dbReference>
<dbReference type="STRING" id="321146.A0A139HZB8"/>
<dbReference type="GO" id="GO:0004519">
    <property type="term" value="F:endonuclease activity"/>
    <property type="evidence" value="ECO:0007669"/>
    <property type="project" value="UniProtKB-KW"/>
</dbReference>
<reference evidence="17 18" key="1">
    <citation type="submission" date="2015-07" db="EMBL/GenBank/DDBJ databases">
        <title>Comparative genomics of the Sigatoka disease complex on banana suggests a link between parallel evolutionary changes in Pseudocercospora fijiensis and Pseudocercospora eumusae and increased virulence on the banana host.</title>
        <authorList>
            <person name="Chang T.-C."/>
            <person name="Salvucci A."/>
            <person name="Crous P.W."/>
            <person name="Stergiopoulos I."/>
        </authorList>
    </citation>
    <scope>NUCLEOTIDE SEQUENCE [LARGE SCALE GENOMIC DNA]</scope>
    <source>
        <strain evidence="17 18">CBS 114824</strain>
    </source>
</reference>
<evidence type="ECO:0000256" key="5">
    <source>
        <dbReference type="ARBA" id="ARBA00014651"/>
    </source>
</evidence>
<keyword evidence="8" id="KW-0479">Metal-binding</keyword>
<keyword evidence="10" id="KW-0378">Hydrolase</keyword>
<proteinExistence type="inferred from homology"/>
<keyword evidence="18" id="KW-1185">Reference proteome</keyword>
<evidence type="ECO:0000256" key="6">
    <source>
        <dbReference type="ARBA" id="ARBA00022692"/>
    </source>
</evidence>
<name>A0A139HZB8_9PEZI</name>
<dbReference type="FunFam" id="2.40.50.90:FF:000029">
    <property type="entry name" value="Probable endonuclease lcl3"/>
    <property type="match status" value="1"/>
</dbReference>
<evidence type="ECO:0000256" key="8">
    <source>
        <dbReference type="ARBA" id="ARBA00022723"/>
    </source>
</evidence>
<evidence type="ECO:0000256" key="7">
    <source>
        <dbReference type="ARBA" id="ARBA00022722"/>
    </source>
</evidence>
<dbReference type="InterPro" id="IPR035437">
    <property type="entry name" value="SNase_OB-fold_sf"/>
</dbReference>
<keyword evidence="6" id="KW-0812">Transmembrane</keyword>
<feature type="region of interest" description="Disordered" evidence="15">
    <location>
        <begin position="232"/>
        <end position="260"/>
    </location>
</feature>
<dbReference type="OrthoDB" id="37659at2759"/>
<evidence type="ECO:0000256" key="13">
    <source>
        <dbReference type="ARBA" id="ARBA00023128"/>
    </source>
</evidence>
<organism evidence="17 18">
    <name type="scientific">Pseudocercospora eumusae</name>
    <dbReference type="NCBI Taxonomy" id="321146"/>
    <lineage>
        <taxon>Eukaryota</taxon>
        <taxon>Fungi</taxon>
        <taxon>Dikarya</taxon>
        <taxon>Ascomycota</taxon>
        <taxon>Pezizomycotina</taxon>
        <taxon>Dothideomycetes</taxon>
        <taxon>Dothideomycetidae</taxon>
        <taxon>Mycosphaerellales</taxon>
        <taxon>Mycosphaerellaceae</taxon>
        <taxon>Pseudocercospora</taxon>
    </lineage>
</organism>
<protein>
    <recommendedName>
        <fullName evidence="4">Probable endonuclease LCL3</fullName>
    </recommendedName>
    <alternativeName>
        <fullName evidence="5">Probable endonuclease lcl3</fullName>
    </alternativeName>
</protein>
<comment type="similarity">
    <text evidence="3">Belongs to the LCL3 family.</text>
</comment>
<comment type="caution">
    <text evidence="17">The sequence shown here is derived from an EMBL/GenBank/DDBJ whole genome shotgun (WGS) entry which is preliminary data.</text>
</comment>
<dbReference type="Gene3D" id="2.40.50.90">
    <property type="match status" value="1"/>
</dbReference>
<dbReference type="GO" id="GO:0016787">
    <property type="term" value="F:hydrolase activity"/>
    <property type="evidence" value="ECO:0007669"/>
    <property type="project" value="UniProtKB-KW"/>
</dbReference>
<evidence type="ECO:0000256" key="11">
    <source>
        <dbReference type="ARBA" id="ARBA00022837"/>
    </source>
</evidence>
<accession>A0A139HZB8</accession>
<feature type="compositionally biased region" description="Basic and acidic residues" evidence="15">
    <location>
        <begin position="238"/>
        <end position="250"/>
    </location>
</feature>
<dbReference type="SMART" id="SM00318">
    <property type="entry name" value="SNc"/>
    <property type="match status" value="1"/>
</dbReference>
<dbReference type="Proteomes" id="UP000070133">
    <property type="component" value="Unassembled WGS sequence"/>
</dbReference>
<dbReference type="InterPro" id="IPR016071">
    <property type="entry name" value="Staphylococal_nuclease_OB-fold"/>
</dbReference>
<keyword evidence="9" id="KW-0255">Endonuclease</keyword>
<evidence type="ECO:0000256" key="9">
    <source>
        <dbReference type="ARBA" id="ARBA00022759"/>
    </source>
</evidence>
<evidence type="ECO:0000256" key="12">
    <source>
        <dbReference type="ARBA" id="ARBA00022989"/>
    </source>
</evidence>
<dbReference type="AlphaFoldDB" id="A0A139HZB8"/>
<gene>
    <name evidence="17" type="ORF">AC578_10244</name>
</gene>
<dbReference type="PANTHER" id="PTHR12302">
    <property type="entry name" value="EBNA2 BINDING PROTEIN P100"/>
    <property type="match status" value="1"/>
</dbReference>
<keyword evidence="7" id="KW-0540">Nuclease</keyword>
<evidence type="ECO:0000256" key="4">
    <source>
        <dbReference type="ARBA" id="ARBA00013404"/>
    </source>
</evidence>
<dbReference type="SUPFAM" id="SSF50199">
    <property type="entry name" value="Staphylococcal nuclease"/>
    <property type="match status" value="1"/>
</dbReference>
<dbReference type="GO" id="GO:0016020">
    <property type="term" value="C:membrane"/>
    <property type="evidence" value="ECO:0007669"/>
    <property type="project" value="UniProtKB-SubCell"/>
</dbReference>
<feature type="domain" description="TNase-like" evidence="16">
    <location>
        <begin position="62"/>
        <end position="222"/>
    </location>
</feature>
<keyword evidence="11" id="KW-0106">Calcium</keyword>
<dbReference type="PROSITE" id="PS50830">
    <property type="entry name" value="TNASE_3"/>
    <property type="match status" value="1"/>
</dbReference>
<evidence type="ECO:0000256" key="2">
    <source>
        <dbReference type="ARBA" id="ARBA00004173"/>
    </source>
</evidence>
<dbReference type="PANTHER" id="PTHR12302:SF3">
    <property type="entry name" value="SERINE_THREONINE-PROTEIN KINASE 31"/>
    <property type="match status" value="1"/>
</dbReference>
<evidence type="ECO:0000256" key="1">
    <source>
        <dbReference type="ARBA" id="ARBA00004167"/>
    </source>
</evidence>
<evidence type="ECO:0000313" key="17">
    <source>
        <dbReference type="EMBL" id="KXT07692.1"/>
    </source>
</evidence>
<dbReference type="GO" id="GO:0046872">
    <property type="term" value="F:metal ion binding"/>
    <property type="evidence" value="ECO:0007669"/>
    <property type="project" value="UniProtKB-KW"/>
</dbReference>
<evidence type="ECO:0000259" key="16">
    <source>
        <dbReference type="PROSITE" id="PS50830"/>
    </source>
</evidence>
<evidence type="ECO:0000256" key="3">
    <source>
        <dbReference type="ARBA" id="ARBA00005435"/>
    </source>
</evidence>
<keyword evidence="12" id="KW-1133">Transmembrane helix</keyword>
<evidence type="ECO:0000256" key="10">
    <source>
        <dbReference type="ARBA" id="ARBA00022801"/>
    </source>
</evidence>
<dbReference type="GO" id="GO:0005739">
    <property type="term" value="C:mitochondrion"/>
    <property type="evidence" value="ECO:0007669"/>
    <property type="project" value="UniProtKB-SubCell"/>
</dbReference>
<dbReference type="EMBL" id="LFZN01000001">
    <property type="protein sequence ID" value="KXT07692.1"/>
    <property type="molecule type" value="Genomic_DNA"/>
</dbReference>
<keyword evidence="13" id="KW-0496">Mitochondrion</keyword>
<evidence type="ECO:0000313" key="18">
    <source>
        <dbReference type="Proteomes" id="UP000070133"/>
    </source>
</evidence>
<comment type="subcellular location">
    <subcellularLocation>
        <location evidence="1">Membrane</location>
        <topology evidence="1">Single-pass membrane protein</topology>
    </subcellularLocation>
    <subcellularLocation>
        <location evidence="2">Mitochondrion</location>
    </subcellularLocation>
</comment>
<keyword evidence="14" id="KW-0472">Membrane</keyword>